<proteinExistence type="predicted"/>
<comment type="caution">
    <text evidence="1">The sequence shown here is derived from an EMBL/GenBank/DDBJ whole genome shotgun (WGS) entry which is preliminary data.</text>
</comment>
<organism evidence="1">
    <name type="scientific">marine sediment metagenome</name>
    <dbReference type="NCBI Taxonomy" id="412755"/>
    <lineage>
        <taxon>unclassified sequences</taxon>
        <taxon>metagenomes</taxon>
        <taxon>ecological metagenomes</taxon>
    </lineage>
</organism>
<name>X0TEF0_9ZZZZ</name>
<gene>
    <name evidence="1" type="ORF">S01H1_21020</name>
</gene>
<reference evidence="1" key="1">
    <citation type="journal article" date="2014" name="Front. Microbiol.">
        <title>High frequency of phylogenetically diverse reductive dehalogenase-homologous genes in deep subseafloor sedimentary metagenomes.</title>
        <authorList>
            <person name="Kawai M."/>
            <person name="Futagami T."/>
            <person name="Toyoda A."/>
            <person name="Takaki Y."/>
            <person name="Nishi S."/>
            <person name="Hori S."/>
            <person name="Arai W."/>
            <person name="Tsubouchi T."/>
            <person name="Morono Y."/>
            <person name="Uchiyama I."/>
            <person name="Ito T."/>
            <person name="Fujiyama A."/>
            <person name="Inagaki F."/>
            <person name="Takami H."/>
        </authorList>
    </citation>
    <scope>NUCLEOTIDE SEQUENCE</scope>
    <source>
        <strain evidence="1">Expedition CK06-06</strain>
    </source>
</reference>
<sequence>MFWESKKARKIRILDRALWRAETELMGALTSLNHWEIVSPQHEGHLKRAQVRVRKADKLRIGLAYRMLRIEKGED</sequence>
<dbReference type="EMBL" id="BARS01011590">
    <property type="protein sequence ID" value="GAF91589.1"/>
    <property type="molecule type" value="Genomic_DNA"/>
</dbReference>
<protein>
    <submittedName>
        <fullName evidence="1">Uncharacterized protein</fullName>
    </submittedName>
</protein>
<dbReference type="AlphaFoldDB" id="X0TEF0"/>
<evidence type="ECO:0000313" key="1">
    <source>
        <dbReference type="EMBL" id="GAF91589.1"/>
    </source>
</evidence>
<accession>X0TEF0</accession>